<dbReference type="AlphaFoldDB" id="A0AAF0EJI4"/>
<dbReference type="Pfam" id="PF12708">
    <property type="entry name" value="Pect-lyase_RHGA_epim"/>
    <property type="match status" value="2"/>
</dbReference>
<dbReference type="SUPFAM" id="SSF51126">
    <property type="entry name" value="Pectin lyase-like"/>
    <property type="match status" value="2"/>
</dbReference>
<evidence type="ECO:0000313" key="2">
    <source>
        <dbReference type="EMBL" id="WFD25814.1"/>
    </source>
</evidence>
<evidence type="ECO:0000313" key="3">
    <source>
        <dbReference type="Proteomes" id="UP001213623"/>
    </source>
</evidence>
<reference evidence="2" key="1">
    <citation type="submission" date="2023-03" db="EMBL/GenBank/DDBJ databases">
        <title>Mating type loci evolution in Malassezia.</title>
        <authorList>
            <person name="Coelho M.A."/>
        </authorList>
    </citation>
    <scope>NUCLEOTIDE SEQUENCE</scope>
    <source>
        <strain evidence="2">CBS 9557</strain>
    </source>
</reference>
<name>A0AAF0EJI4_9BASI</name>
<protein>
    <recommendedName>
        <fullName evidence="1">Rhamnogalacturonase A/B/Epimerase-like pectate lyase domain-containing protein</fullName>
    </recommendedName>
</protein>
<dbReference type="Gene3D" id="2.160.20.10">
    <property type="entry name" value="Single-stranded right-handed beta-helix, Pectin lyase-like"/>
    <property type="match status" value="2"/>
</dbReference>
<gene>
    <name evidence="2" type="ORF">MNAN1_000780</name>
</gene>
<dbReference type="CDD" id="cd23668">
    <property type="entry name" value="GH55_beta13glucanase-like"/>
    <property type="match status" value="1"/>
</dbReference>
<dbReference type="GO" id="GO:0004650">
    <property type="term" value="F:polygalacturonase activity"/>
    <property type="evidence" value="ECO:0007669"/>
    <property type="project" value="InterPro"/>
</dbReference>
<organism evidence="2 3">
    <name type="scientific">Malassezia nana</name>
    <dbReference type="NCBI Taxonomy" id="180528"/>
    <lineage>
        <taxon>Eukaryota</taxon>
        <taxon>Fungi</taxon>
        <taxon>Dikarya</taxon>
        <taxon>Basidiomycota</taxon>
        <taxon>Ustilaginomycotina</taxon>
        <taxon>Malasseziomycetes</taxon>
        <taxon>Malasseziales</taxon>
        <taxon>Malasseziaceae</taxon>
        <taxon>Malassezia</taxon>
    </lineage>
</organism>
<proteinExistence type="predicted"/>
<sequence>MLPWLERCRAEGRAPFQGPDYAVFRNVKDFGAVGDGITDDTEAIQAAISAGGRGDTVTDSCTQAPALVHVPAGTYRVSRPIVSLYGTHLSGDPVDRPILRPLPHFEGIAVIDENPYGPNGKNWYTPQNNFFRSVAHFVIDLTDMPFDRGTGIHHQVSQATGLHHVDFVMHVGSPGQQGVRASTHQIFMENASGGFMSDLSFHGGRYGAWLGNQQFTVRNVRFSHCHTALCQHWNWAWTYMDVHITDCEVGLHIRATLPDQQGTGSLILSDGDVTRTSTVVLLENDGLSRLVLDNVFVEEVQRIVAGPSRTWLAPEGPEDHVAFWVKTPVAVPTTELPRFDTPQGPVYAGACPVPPRPACLVDDRGAWFGQEKPWFARLCGAQVVSLRSLGAKGDGVADDTQAMQAVLDQHAGDLIYVPYGHYLITDTLRIPVGTRMVGEAQPVLLGTGAAFQDAAHPRPVVQVGAPGDVGDVTLCDLILSTKGPAAGAIVLEWNVHERTQGSAALFDVHIRLGGFAGSEQELAQCPRTSPYEALPHACFLSLHVTRHASGYFQNVWVWTADHELDDGAPAQLNVLSDRGILIESQGPVWMYGTASEHALLYQYSLRGASNVLLAMIQTESPYFQGHRFARASASVTAHAQYPDVDVAQCYANDTGLPYEPDPAMDDRAVGLHIRACHDVIVLGAGLYSFFDSYEQGALAEHACQRRLCVIEGDCERVYVVHMATVGVPCLLSVQGRDCVTEAPFREGFCSTLSVVSLHHGAARWM</sequence>
<dbReference type="InterPro" id="IPR039279">
    <property type="entry name" value="QRT3-like"/>
</dbReference>
<feature type="domain" description="Rhamnogalacturonase A/B/Epimerase-like pectate lyase" evidence="1">
    <location>
        <begin position="24"/>
        <end position="251"/>
    </location>
</feature>
<dbReference type="InterPro" id="IPR011050">
    <property type="entry name" value="Pectin_lyase_fold/virulence"/>
</dbReference>
<keyword evidence="3" id="KW-1185">Reference proteome</keyword>
<dbReference type="EMBL" id="CP119892">
    <property type="protein sequence ID" value="WFD25814.1"/>
    <property type="molecule type" value="Genomic_DNA"/>
</dbReference>
<dbReference type="InterPro" id="IPR012334">
    <property type="entry name" value="Pectin_lyas_fold"/>
</dbReference>
<dbReference type="Proteomes" id="UP001213623">
    <property type="component" value="Chromosome 1"/>
</dbReference>
<dbReference type="PANTHER" id="PTHR33928:SF2">
    <property type="entry name" value="PECTATE LYASE SUPERFAMILY PROTEIN DOMAIN-CONTAINING PROTEIN-RELATED"/>
    <property type="match status" value="1"/>
</dbReference>
<evidence type="ECO:0000259" key="1">
    <source>
        <dbReference type="Pfam" id="PF12708"/>
    </source>
</evidence>
<dbReference type="InterPro" id="IPR024535">
    <property type="entry name" value="RHGA/B-epi-like_pectate_lyase"/>
</dbReference>
<dbReference type="PANTHER" id="PTHR33928">
    <property type="entry name" value="POLYGALACTURONASE QRT3"/>
    <property type="match status" value="1"/>
</dbReference>
<accession>A0AAF0EJI4</accession>
<feature type="domain" description="Rhamnogalacturonase A/B/Epimerase-like pectate lyase" evidence="1">
    <location>
        <begin position="384"/>
        <end position="450"/>
    </location>
</feature>